<evidence type="ECO:0000256" key="10">
    <source>
        <dbReference type="RuleBase" id="RU003956"/>
    </source>
</evidence>
<dbReference type="EC" id="4.2.1.1" evidence="2 10"/>
<dbReference type="Proteomes" id="UP000077315">
    <property type="component" value="Unassembled WGS sequence"/>
</dbReference>
<dbReference type="STRING" id="763407.A0A167Q885"/>
<dbReference type="SUPFAM" id="SSF53056">
    <property type="entry name" value="beta-carbonic anhydrase, cab"/>
    <property type="match status" value="1"/>
</dbReference>
<gene>
    <name evidence="13" type="ORF">PHYBLDRAFT_184718</name>
</gene>
<dbReference type="InterPro" id="IPR001765">
    <property type="entry name" value="Carbonic_anhydrase"/>
</dbReference>
<evidence type="ECO:0000256" key="3">
    <source>
        <dbReference type="ARBA" id="ARBA00014628"/>
    </source>
</evidence>
<evidence type="ECO:0000256" key="4">
    <source>
        <dbReference type="ARBA" id="ARBA00022723"/>
    </source>
</evidence>
<evidence type="ECO:0000256" key="11">
    <source>
        <dbReference type="SAM" id="Coils"/>
    </source>
</evidence>
<evidence type="ECO:0000313" key="13">
    <source>
        <dbReference type="EMBL" id="OAD79256.1"/>
    </source>
</evidence>
<comment type="catalytic activity">
    <reaction evidence="8 10">
        <text>hydrogencarbonate + H(+) = CO2 + H2O</text>
        <dbReference type="Rhea" id="RHEA:10748"/>
        <dbReference type="ChEBI" id="CHEBI:15377"/>
        <dbReference type="ChEBI" id="CHEBI:15378"/>
        <dbReference type="ChEBI" id="CHEBI:16526"/>
        <dbReference type="ChEBI" id="CHEBI:17544"/>
        <dbReference type="EC" id="4.2.1.1"/>
    </reaction>
</comment>
<evidence type="ECO:0000256" key="2">
    <source>
        <dbReference type="ARBA" id="ARBA00012925"/>
    </source>
</evidence>
<dbReference type="VEuPathDB" id="FungiDB:PHYBLDRAFT_184718"/>
<evidence type="ECO:0000256" key="1">
    <source>
        <dbReference type="ARBA" id="ARBA00006217"/>
    </source>
</evidence>
<evidence type="ECO:0000256" key="9">
    <source>
        <dbReference type="PIRSR" id="PIRSR601765-1"/>
    </source>
</evidence>
<dbReference type="Pfam" id="PF00484">
    <property type="entry name" value="Pro_CA"/>
    <property type="match status" value="1"/>
</dbReference>
<dbReference type="GO" id="GO:0004089">
    <property type="term" value="F:carbonate dehydratase activity"/>
    <property type="evidence" value="ECO:0007669"/>
    <property type="project" value="UniProtKB-UniRule"/>
</dbReference>
<keyword evidence="11" id="KW-0175">Coiled coil</keyword>
<evidence type="ECO:0000256" key="12">
    <source>
        <dbReference type="SAM" id="MobiDB-lite"/>
    </source>
</evidence>
<dbReference type="GeneID" id="28999885"/>
<evidence type="ECO:0000313" key="14">
    <source>
        <dbReference type="Proteomes" id="UP000077315"/>
    </source>
</evidence>
<feature type="binding site" evidence="9">
    <location>
        <position position="106"/>
    </location>
    <ligand>
        <name>Zn(2+)</name>
        <dbReference type="ChEBI" id="CHEBI:29105"/>
    </ligand>
</feature>
<evidence type="ECO:0000256" key="7">
    <source>
        <dbReference type="ARBA" id="ARBA00031969"/>
    </source>
</evidence>
<dbReference type="CDD" id="cd00883">
    <property type="entry name" value="beta_CA_cladeA"/>
    <property type="match status" value="1"/>
</dbReference>
<dbReference type="Gene3D" id="3.40.1050.10">
    <property type="entry name" value="Carbonic anhydrase"/>
    <property type="match status" value="1"/>
</dbReference>
<organism evidence="13 14">
    <name type="scientific">Phycomyces blakesleeanus (strain ATCC 8743b / DSM 1359 / FGSC 10004 / NBRC 33097 / NRRL 1555)</name>
    <dbReference type="NCBI Taxonomy" id="763407"/>
    <lineage>
        <taxon>Eukaryota</taxon>
        <taxon>Fungi</taxon>
        <taxon>Fungi incertae sedis</taxon>
        <taxon>Mucoromycota</taxon>
        <taxon>Mucoromycotina</taxon>
        <taxon>Mucoromycetes</taxon>
        <taxon>Mucorales</taxon>
        <taxon>Phycomycetaceae</taxon>
        <taxon>Phycomyces</taxon>
    </lineage>
</organism>
<dbReference type="PANTHER" id="PTHR11002">
    <property type="entry name" value="CARBONIC ANHYDRASE"/>
    <property type="match status" value="1"/>
</dbReference>
<dbReference type="SMART" id="SM00947">
    <property type="entry name" value="Pro_CA"/>
    <property type="match status" value="1"/>
</dbReference>
<dbReference type="OrthoDB" id="10248475at2759"/>
<feature type="region of interest" description="Disordered" evidence="12">
    <location>
        <begin position="1"/>
        <end position="50"/>
    </location>
</feature>
<dbReference type="PANTHER" id="PTHR11002:SF76">
    <property type="entry name" value="CARBONIC ANHYDRASE"/>
    <property type="match status" value="1"/>
</dbReference>
<feature type="compositionally biased region" description="Polar residues" evidence="12">
    <location>
        <begin position="28"/>
        <end position="45"/>
    </location>
</feature>
<comment type="cofactor">
    <cofactor evidence="9">
        <name>Zn(2+)</name>
        <dbReference type="ChEBI" id="CHEBI:29105"/>
    </cofactor>
    <text evidence="9">Binds 1 zinc ion per subunit.</text>
</comment>
<protein>
    <recommendedName>
        <fullName evidence="3 10">Carbonic anhydrase</fullName>
        <ecNumber evidence="2 10">4.2.1.1</ecNumber>
    </recommendedName>
    <alternativeName>
        <fullName evidence="7 10">Carbonate dehydratase</fullName>
    </alternativeName>
</protein>
<evidence type="ECO:0000256" key="5">
    <source>
        <dbReference type="ARBA" id="ARBA00022833"/>
    </source>
</evidence>
<name>A0A167Q885_PHYB8</name>
<feature type="binding site" evidence="9">
    <location>
        <position position="108"/>
    </location>
    <ligand>
        <name>Zn(2+)</name>
        <dbReference type="ChEBI" id="CHEBI:29105"/>
    </ligand>
</feature>
<dbReference type="PROSITE" id="PS00705">
    <property type="entry name" value="PROK_CO2_ANHYDRASE_2"/>
    <property type="match status" value="1"/>
</dbReference>
<dbReference type="InterPro" id="IPR015892">
    <property type="entry name" value="Carbonic_anhydrase_CS"/>
</dbReference>
<feature type="compositionally biased region" description="Basic and acidic residues" evidence="12">
    <location>
        <begin position="9"/>
        <end position="27"/>
    </location>
</feature>
<feature type="coiled-coil region" evidence="11">
    <location>
        <begin position="184"/>
        <end position="214"/>
    </location>
</feature>
<comment type="function">
    <text evidence="10">Reversible hydration of carbon dioxide.</text>
</comment>
<dbReference type="FunFam" id="3.40.1050.10:FF:000001">
    <property type="entry name" value="Carbonic anhydrase"/>
    <property type="match status" value="1"/>
</dbReference>
<evidence type="ECO:0000256" key="6">
    <source>
        <dbReference type="ARBA" id="ARBA00023239"/>
    </source>
</evidence>
<dbReference type="GO" id="GO:0008270">
    <property type="term" value="F:zinc ion binding"/>
    <property type="evidence" value="ECO:0007669"/>
    <property type="project" value="UniProtKB-UniRule"/>
</dbReference>
<dbReference type="AlphaFoldDB" id="A0A167Q885"/>
<sequence>MFPATTEFDPQRFAKDPQSNKDDKTYKESTTMEPLVLTSQNSNANNDEDCHCGTPATISRFDPNDSSLDGLLMNNRRWVNSIIREDPLFFKNIALRQEPKLLWIGCSDSRAPANQLVQLGPGEIFVHRNIANVVNHSDLNCLSVIQYAVEVLKVEHIIVCGHYNCGGVAAAYGKQQYGLIDNWLRNIKDVYRLHQQELEELDNEEDRIRKLVELNAINSAKNVCHSTIVQNAWKNGRALTVHAWAYAIEDGLVRKLDWSVDNNTTLQHIYHH</sequence>
<accession>A0A167Q885</accession>
<dbReference type="NCBIfam" id="NF007756">
    <property type="entry name" value="PRK10437.1"/>
    <property type="match status" value="1"/>
</dbReference>
<comment type="similarity">
    <text evidence="1 10">Belongs to the beta-class carbonic anhydrase family.</text>
</comment>
<keyword evidence="4 9" id="KW-0479">Metal-binding</keyword>
<dbReference type="FunCoup" id="A0A167Q885">
    <property type="interactions" value="334"/>
</dbReference>
<dbReference type="RefSeq" id="XP_018297296.1">
    <property type="nucleotide sequence ID" value="XM_018438979.1"/>
</dbReference>
<dbReference type="InterPro" id="IPR036874">
    <property type="entry name" value="Carbonic_anhydrase_sf"/>
</dbReference>
<keyword evidence="6 10" id="KW-0456">Lyase</keyword>
<proteinExistence type="inferred from homology"/>
<dbReference type="EMBL" id="KV440972">
    <property type="protein sequence ID" value="OAD79256.1"/>
    <property type="molecule type" value="Genomic_DNA"/>
</dbReference>
<evidence type="ECO:0000256" key="8">
    <source>
        <dbReference type="ARBA" id="ARBA00048348"/>
    </source>
</evidence>
<feature type="binding site" evidence="9">
    <location>
        <position position="162"/>
    </location>
    <ligand>
        <name>Zn(2+)</name>
        <dbReference type="ChEBI" id="CHEBI:29105"/>
    </ligand>
</feature>
<dbReference type="InParanoid" id="A0A167Q885"/>
<keyword evidence="5 9" id="KW-0862">Zinc</keyword>
<feature type="binding site" evidence="9">
    <location>
        <position position="165"/>
    </location>
    <ligand>
        <name>Zn(2+)</name>
        <dbReference type="ChEBI" id="CHEBI:29105"/>
    </ligand>
</feature>
<keyword evidence="14" id="KW-1185">Reference proteome</keyword>
<dbReference type="GO" id="GO:0015976">
    <property type="term" value="P:carbon utilization"/>
    <property type="evidence" value="ECO:0007669"/>
    <property type="project" value="InterPro"/>
</dbReference>
<reference evidence="14" key="1">
    <citation type="submission" date="2015-06" db="EMBL/GenBank/DDBJ databases">
        <title>Expansion of signal transduction pathways in fungi by whole-genome duplication.</title>
        <authorList>
            <consortium name="DOE Joint Genome Institute"/>
            <person name="Corrochano L.M."/>
            <person name="Kuo A."/>
            <person name="Marcet-Houben M."/>
            <person name="Polaino S."/>
            <person name="Salamov A."/>
            <person name="Villalobos J.M."/>
            <person name="Alvarez M.I."/>
            <person name="Avalos J."/>
            <person name="Benito E.P."/>
            <person name="Benoit I."/>
            <person name="Burger G."/>
            <person name="Camino L.P."/>
            <person name="Canovas D."/>
            <person name="Cerda-Olmedo E."/>
            <person name="Cheng J.-F."/>
            <person name="Dominguez A."/>
            <person name="Elias M."/>
            <person name="Eslava A.P."/>
            <person name="Glaser F."/>
            <person name="Grimwood J."/>
            <person name="Gutierrez G."/>
            <person name="Heitman J."/>
            <person name="Henrissat B."/>
            <person name="Iturriaga E.A."/>
            <person name="Lang B.F."/>
            <person name="Lavin J.L."/>
            <person name="Lee S."/>
            <person name="Li W."/>
            <person name="Lindquist E."/>
            <person name="Lopez-Garcia S."/>
            <person name="Luque E.M."/>
            <person name="Marcos A.T."/>
            <person name="Martin J."/>
            <person name="McCluskey K."/>
            <person name="Medina H.R."/>
            <person name="Miralles-Duran A."/>
            <person name="Miyazaki A."/>
            <person name="Munoz-Torres E."/>
            <person name="Oguiza J.A."/>
            <person name="Ohm R."/>
            <person name="Olmedo M."/>
            <person name="Orejas M."/>
            <person name="Ortiz-Castellanos L."/>
            <person name="Pisabarro A.G."/>
            <person name="Rodriguez-Romero J."/>
            <person name="Ruiz-Herrera J."/>
            <person name="Ruiz-Vazquez R."/>
            <person name="Sanz C."/>
            <person name="Schackwitz W."/>
            <person name="Schmutz J."/>
            <person name="Shahriari M."/>
            <person name="Shelest E."/>
            <person name="Silva-Franco F."/>
            <person name="Soanes D."/>
            <person name="Syed K."/>
            <person name="Tagua V.G."/>
            <person name="Talbot N.J."/>
            <person name="Thon M."/>
            <person name="De vries R.P."/>
            <person name="Wiebenga A."/>
            <person name="Yadav J.S."/>
            <person name="Braun E.L."/>
            <person name="Baker S."/>
            <person name="Garre V."/>
            <person name="Horwitz B."/>
            <person name="Torres-Martinez S."/>
            <person name="Idnurm A."/>
            <person name="Herrera-Estrella A."/>
            <person name="Gabaldon T."/>
            <person name="Grigoriev I.V."/>
        </authorList>
    </citation>
    <scope>NUCLEOTIDE SEQUENCE [LARGE SCALE GENOMIC DNA]</scope>
    <source>
        <strain evidence="14">NRRL 1555(-)</strain>
    </source>
</reference>